<sequence>MSSECDVGSSKAVVNGLAPGSHVQDKATADPLRARSVSAVKIIPVKTLKSPSGLVLPPDMDPTKICTGKGTVTLRASSSYRETPSSSPVSPQESPKHESKSGLEPEEDPSADERRLSSSADANGNAQPSPLAAKGYRSVHPSLSTDKPQDATSSSPAPSEVIVVPLYLVNTDRGQEGTATTPASLGPLGCVHTIPATTPAASPLTFPTLDDFIPPHLQRRPHHSQPASACGSLPPASQRPPPSPPPPLVPPIPEDLHRALEPDLPGAVSSTGSPLINEVSSSHIETDSQAFLPTSKPSSAYPSTTIVNPTIVLLQHNREQQKRLSSISDPASERRVGEQDSVPTPAELTSPSRAAERRAKDDSRRVVKSAQDLSDVSMDEVGIPLRNTERSKDWYKTMFKQIHKLNRDTPEENPYFPTYKFPELPEILQNSEEDNPYTPTYQFPASTPSPKSEDDDSDLHSPRYSYSEDTKSPLSVPRSKSEMNYIDGEKVVKRSATLPLPARSSSLKSSPERNDWEPPDKKVDTRKYRAEPKSIYEYQPGKSSVLTNEKMSRDISPEEIDLKNEPWYKFFSELEFGKPPPKKIWDYTPGDCSILPREDRKTNLEKDLSFSQAELEADLEKVETVNKSPSANPPQSSAISPDVTPEPPGYIYSSNFHAVKREPDGTPGVLASLENERQIYKSVLEGGDIPLQGLSGLKRPSSSASTKDSESPRHFIPADYLESAEEFIRRRHDDKEKLLADQRRLKREQEEADIAARRHTGVIPTHHQFITNERFGDLLNIDDTAKRKSGLEMRPARAKFDFKAQTLKELPLQKGDIVYIYKQIDQNWYEGEHHGRVGIFPRTYIELLPPAEKAQPRKLAPVQVLEYGEAIAKFNFNGDTQVEMSFRKGERITLLRQVDENWYEGRIPGTSRQGIFPITYVDVLKRPLVKNPVDYIDLPYSSSPSRSTTASPQPSHHSLSAGPDLTESEKNYVQPQAQQRRVTPDRSQTSQDLCSYQALYSYVPQNDDELELRDGDIVDVMEKCDDGWFVGTSRRTRQFGTFPGNYVKPLYL</sequence>
<dbReference type="PRINTS" id="PR00452">
    <property type="entry name" value="SH3DOMAIN"/>
</dbReference>
<evidence type="ECO:0000259" key="6">
    <source>
        <dbReference type="PROSITE" id="PS50002"/>
    </source>
</evidence>
<feature type="domain" description="SH3" evidence="6">
    <location>
        <begin position="865"/>
        <end position="926"/>
    </location>
</feature>
<feature type="compositionally biased region" description="Polar residues" evidence="5">
    <location>
        <begin position="437"/>
        <end position="450"/>
    </location>
</feature>
<feature type="region of interest" description="Disordered" evidence="5">
    <location>
        <begin position="1"/>
        <end position="34"/>
    </location>
</feature>
<feature type="compositionally biased region" description="Basic and acidic residues" evidence="5">
    <location>
        <begin position="354"/>
        <end position="365"/>
    </location>
</feature>
<evidence type="ECO:0000256" key="3">
    <source>
        <dbReference type="ARBA" id="ARBA00022949"/>
    </source>
</evidence>
<dbReference type="SUPFAM" id="SSF50044">
    <property type="entry name" value="SH3-domain"/>
    <property type="match status" value="3"/>
</dbReference>
<dbReference type="CDD" id="cd11916">
    <property type="entry name" value="SH3_Sorbs1_3"/>
    <property type="match status" value="1"/>
</dbReference>
<dbReference type="SMART" id="SM00459">
    <property type="entry name" value="Sorb"/>
    <property type="match status" value="1"/>
</dbReference>
<feature type="compositionally biased region" description="Low complexity" evidence="5">
    <location>
        <begin position="77"/>
        <end position="93"/>
    </location>
</feature>
<organism evidence="8 9">
    <name type="scientific">Mesocricetus auratus</name>
    <name type="common">Golden hamster</name>
    <dbReference type="NCBI Taxonomy" id="10036"/>
    <lineage>
        <taxon>Eukaryota</taxon>
        <taxon>Metazoa</taxon>
        <taxon>Chordata</taxon>
        <taxon>Craniata</taxon>
        <taxon>Vertebrata</taxon>
        <taxon>Euteleostomi</taxon>
        <taxon>Mammalia</taxon>
        <taxon>Eutheria</taxon>
        <taxon>Euarchontoglires</taxon>
        <taxon>Glires</taxon>
        <taxon>Rodentia</taxon>
        <taxon>Myomorpha</taxon>
        <taxon>Muroidea</taxon>
        <taxon>Cricetidae</taxon>
        <taxon>Cricetinae</taxon>
        <taxon>Mesocricetus</taxon>
    </lineage>
</organism>
<feature type="region of interest" description="Disordered" evidence="5">
    <location>
        <begin position="620"/>
        <end position="647"/>
    </location>
</feature>
<dbReference type="GeneID" id="101841220"/>
<feature type="region of interest" description="Disordered" evidence="5">
    <location>
        <begin position="318"/>
        <end position="371"/>
    </location>
</feature>
<evidence type="ECO:0000256" key="2">
    <source>
        <dbReference type="ARBA" id="ARBA00022443"/>
    </source>
</evidence>
<feature type="domain" description="SH3" evidence="6">
    <location>
        <begin position="991"/>
        <end position="1052"/>
    </location>
</feature>
<proteinExistence type="predicted"/>
<dbReference type="InterPro" id="IPR035611">
    <property type="entry name" value="SORBS1_SH3_2"/>
</dbReference>
<feature type="compositionally biased region" description="Basic and acidic residues" evidence="5">
    <location>
        <begin position="94"/>
        <end position="103"/>
    </location>
</feature>
<keyword evidence="2 4" id="KW-0728">SH3 domain</keyword>
<evidence type="ECO:0000256" key="1">
    <source>
        <dbReference type="ARBA" id="ARBA00004282"/>
    </source>
</evidence>
<dbReference type="InterPro" id="IPR003127">
    <property type="entry name" value="SoHo_dom"/>
</dbReference>
<feature type="domain" description="SoHo" evidence="7">
    <location>
        <begin position="366"/>
        <end position="469"/>
    </location>
</feature>
<dbReference type="InterPro" id="IPR001452">
    <property type="entry name" value="SH3_domain"/>
</dbReference>
<evidence type="ECO:0000256" key="5">
    <source>
        <dbReference type="SAM" id="MobiDB-lite"/>
    </source>
</evidence>
<dbReference type="Pfam" id="PF14604">
    <property type="entry name" value="SH3_9"/>
    <property type="match status" value="1"/>
</dbReference>
<dbReference type="Pfam" id="PF02208">
    <property type="entry name" value="Sorb"/>
    <property type="match status" value="1"/>
</dbReference>
<gene>
    <name evidence="9" type="primary">Sorbs1</name>
</gene>
<dbReference type="Proteomes" id="UP000886700">
    <property type="component" value="Unplaced"/>
</dbReference>
<dbReference type="InterPro" id="IPR035610">
    <property type="entry name" value="SORBS1_SH3_1"/>
</dbReference>
<evidence type="ECO:0000313" key="8">
    <source>
        <dbReference type="Proteomes" id="UP000886700"/>
    </source>
</evidence>
<dbReference type="Gene3D" id="2.30.30.40">
    <property type="entry name" value="SH3 Domains"/>
    <property type="match status" value="3"/>
</dbReference>
<feature type="compositionally biased region" description="Polar residues" evidence="5">
    <location>
        <begin position="117"/>
        <end position="128"/>
    </location>
</feature>
<evidence type="ECO:0000259" key="7">
    <source>
        <dbReference type="PROSITE" id="PS50831"/>
    </source>
</evidence>
<evidence type="ECO:0000256" key="4">
    <source>
        <dbReference type="PROSITE-ProRule" id="PRU00192"/>
    </source>
</evidence>
<dbReference type="PRINTS" id="PR00499">
    <property type="entry name" value="P67PHOX"/>
</dbReference>
<dbReference type="InterPro" id="IPR050384">
    <property type="entry name" value="Endophilin_SH3RF"/>
</dbReference>
<feature type="region of interest" description="Disordered" evidence="5">
    <location>
        <begin position="690"/>
        <end position="714"/>
    </location>
</feature>
<dbReference type="PROSITE" id="PS50831">
    <property type="entry name" value="SOHO"/>
    <property type="match status" value="1"/>
</dbReference>
<feature type="compositionally biased region" description="Polar residues" evidence="5">
    <location>
        <begin position="141"/>
        <end position="157"/>
    </location>
</feature>
<dbReference type="InterPro" id="IPR035606">
    <property type="entry name" value="SORBS1_SH3"/>
</dbReference>
<dbReference type="Pfam" id="PF00018">
    <property type="entry name" value="SH3_1"/>
    <property type="match status" value="1"/>
</dbReference>
<dbReference type="CDD" id="cd11922">
    <property type="entry name" value="SH3_Sorbs1_2"/>
    <property type="match status" value="1"/>
</dbReference>
<dbReference type="RefSeq" id="XP_040600768.1">
    <property type="nucleotide sequence ID" value="XM_040744834.1"/>
</dbReference>
<comment type="subcellular location">
    <subcellularLocation>
        <location evidence="1">Cell junction</location>
    </subcellularLocation>
</comment>
<feature type="compositionally biased region" description="Pro residues" evidence="5">
    <location>
        <begin position="237"/>
        <end position="253"/>
    </location>
</feature>
<dbReference type="SMART" id="SM00326">
    <property type="entry name" value="SH3"/>
    <property type="match status" value="3"/>
</dbReference>
<dbReference type="CDD" id="cd11919">
    <property type="entry name" value="SH3_Sorbs1_1"/>
    <property type="match status" value="1"/>
</dbReference>
<dbReference type="PANTHER" id="PTHR14167">
    <property type="entry name" value="SH3 DOMAIN-CONTAINING"/>
    <property type="match status" value="1"/>
</dbReference>
<feature type="region of interest" description="Disordered" evidence="5">
    <location>
        <begin position="942"/>
        <end position="966"/>
    </location>
</feature>
<protein>
    <submittedName>
        <fullName evidence="9">Sorbin and SH3 domain-containing protein 1 isoform X29</fullName>
    </submittedName>
</protein>
<name>A0ABM2XD98_MESAU</name>
<dbReference type="Pfam" id="PF07653">
    <property type="entry name" value="SH3_2"/>
    <property type="match status" value="1"/>
</dbReference>
<evidence type="ECO:0000313" key="9">
    <source>
        <dbReference type="RefSeq" id="XP_040600768.1"/>
    </source>
</evidence>
<keyword evidence="8" id="KW-1185">Reference proteome</keyword>
<accession>A0ABM2XD98</accession>
<feature type="compositionally biased region" description="Basic and acidic residues" evidence="5">
    <location>
        <begin position="458"/>
        <end position="471"/>
    </location>
</feature>
<dbReference type="InterPro" id="IPR036028">
    <property type="entry name" value="SH3-like_dom_sf"/>
</dbReference>
<feature type="compositionally biased region" description="Low complexity" evidence="5">
    <location>
        <begin position="942"/>
        <end position="955"/>
    </location>
</feature>
<feature type="region of interest" description="Disordered" evidence="5">
    <location>
        <begin position="971"/>
        <end position="990"/>
    </location>
</feature>
<feature type="region of interest" description="Disordered" evidence="5">
    <location>
        <begin position="205"/>
        <end position="275"/>
    </location>
</feature>
<keyword evidence="3" id="KW-0965">Cell junction</keyword>
<dbReference type="PANTHER" id="PTHR14167:SF64">
    <property type="entry name" value="SORBIN AND SH3 DOMAIN-CONTAINING PROTEIN 1"/>
    <property type="match status" value="1"/>
</dbReference>
<reference evidence="9" key="1">
    <citation type="submission" date="2025-08" db="UniProtKB">
        <authorList>
            <consortium name="RefSeq"/>
        </authorList>
    </citation>
    <scope>IDENTIFICATION</scope>
    <source>
        <tissue evidence="9">Liver</tissue>
    </source>
</reference>
<dbReference type="PROSITE" id="PS50002">
    <property type="entry name" value="SH3"/>
    <property type="match status" value="3"/>
</dbReference>
<feature type="region of interest" description="Disordered" evidence="5">
    <location>
        <begin position="50"/>
        <end position="160"/>
    </location>
</feature>
<feature type="compositionally biased region" description="Basic and acidic residues" evidence="5">
    <location>
        <begin position="510"/>
        <end position="534"/>
    </location>
</feature>
<feature type="compositionally biased region" description="Polar residues" evidence="5">
    <location>
        <begin position="625"/>
        <end position="639"/>
    </location>
</feature>
<feature type="region of interest" description="Disordered" evidence="5">
    <location>
        <begin position="430"/>
        <end position="542"/>
    </location>
</feature>
<feature type="domain" description="SH3" evidence="6">
    <location>
        <begin position="791"/>
        <end position="850"/>
    </location>
</feature>